<feature type="transmembrane region" description="Helical" evidence="8">
    <location>
        <begin position="76"/>
        <end position="99"/>
    </location>
</feature>
<name>A0A0G2GPJ5_PHACM</name>
<reference evidence="9 10" key="2">
    <citation type="submission" date="2015-05" db="EMBL/GenBank/DDBJ databases">
        <authorList>
            <person name="Morales-Cruz A."/>
            <person name="Amrine K.C."/>
            <person name="Cantu D."/>
        </authorList>
    </citation>
    <scope>NUCLEOTIDE SEQUENCE [LARGE SCALE GENOMIC DNA]</scope>
    <source>
        <strain evidence="9">UCRPC4</strain>
    </source>
</reference>
<dbReference type="FunFam" id="1.20.1250.20:FF:000197">
    <property type="entry name" value="Siderophore iron transporter 1"/>
    <property type="match status" value="1"/>
</dbReference>
<dbReference type="GO" id="GO:0005886">
    <property type="term" value="C:plasma membrane"/>
    <property type="evidence" value="ECO:0007669"/>
    <property type="project" value="TreeGrafter"/>
</dbReference>
<dbReference type="PANTHER" id="PTHR23501">
    <property type="entry name" value="MAJOR FACILITATOR SUPERFAMILY"/>
    <property type="match status" value="1"/>
</dbReference>
<evidence type="ECO:0000256" key="4">
    <source>
        <dbReference type="ARBA" id="ARBA00022692"/>
    </source>
</evidence>
<dbReference type="OrthoDB" id="4088837at2759"/>
<dbReference type="InterPro" id="IPR011701">
    <property type="entry name" value="MFS"/>
</dbReference>
<feature type="transmembrane region" description="Helical" evidence="8">
    <location>
        <begin position="209"/>
        <end position="229"/>
    </location>
</feature>
<protein>
    <submittedName>
        <fullName evidence="9">Putative siderochrome-iron transporter sit1</fullName>
    </submittedName>
</protein>
<dbReference type="GO" id="GO:0015343">
    <property type="term" value="F:siderophore-iron transmembrane transporter activity"/>
    <property type="evidence" value="ECO:0007669"/>
    <property type="project" value="TreeGrafter"/>
</dbReference>
<evidence type="ECO:0000256" key="2">
    <source>
        <dbReference type="ARBA" id="ARBA00008335"/>
    </source>
</evidence>
<proteinExistence type="inferred from homology"/>
<feature type="transmembrane region" description="Helical" evidence="8">
    <location>
        <begin position="367"/>
        <end position="390"/>
    </location>
</feature>
<evidence type="ECO:0000313" key="10">
    <source>
        <dbReference type="Proteomes" id="UP000053317"/>
    </source>
</evidence>
<feature type="transmembrane region" description="Helical" evidence="8">
    <location>
        <begin position="465"/>
        <end position="485"/>
    </location>
</feature>
<feature type="transmembrane region" description="Helical" evidence="8">
    <location>
        <begin position="397"/>
        <end position="414"/>
    </location>
</feature>
<evidence type="ECO:0000256" key="6">
    <source>
        <dbReference type="ARBA" id="ARBA00023065"/>
    </source>
</evidence>
<feature type="transmembrane region" description="Helical" evidence="8">
    <location>
        <begin position="330"/>
        <end position="347"/>
    </location>
</feature>
<organism evidence="9 10">
    <name type="scientific">Phaeomoniella chlamydospora</name>
    <name type="common">Phaeoacremonium chlamydosporum</name>
    <dbReference type="NCBI Taxonomy" id="158046"/>
    <lineage>
        <taxon>Eukaryota</taxon>
        <taxon>Fungi</taxon>
        <taxon>Dikarya</taxon>
        <taxon>Ascomycota</taxon>
        <taxon>Pezizomycotina</taxon>
        <taxon>Eurotiomycetes</taxon>
        <taxon>Chaetothyriomycetidae</taxon>
        <taxon>Phaeomoniellales</taxon>
        <taxon>Phaeomoniellaceae</taxon>
        <taxon>Phaeomoniella</taxon>
    </lineage>
</organism>
<comment type="subcellular location">
    <subcellularLocation>
        <location evidence="1">Endomembrane system</location>
        <topology evidence="1">Multi-pass membrane protein</topology>
    </subcellularLocation>
</comment>
<evidence type="ECO:0000256" key="3">
    <source>
        <dbReference type="ARBA" id="ARBA00022448"/>
    </source>
</evidence>
<feature type="transmembrane region" description="Helical" evidence="8">
    <location>
        <begin position="266"/>
        <end position="284"/>
    </location>
</feature>
<feature type="transmembrane region" description="Helical" evidence="8">
    <location>
        <begin position="538"/>
        <end position="559"/>
    </location>
</feature>
<dbReference type="AlphaFoldDB" id="A0A0G2GPJ5"/>
<keyword evidence="6" id="KW-0406">Ion transport</keyword>
<feature type="transmembrane region" description="Helical" evidence="8">
    <location>
        <begin position="171"/>
        <end position="189"/>
    </location>
</feature>
<dbReference type="InterPro" id="IPR036259">
    <property type="entry name" value="MFS_trans_sf"/>
</dbReference>
<feature type="transmembrane region" description="Helical" evidence="8">
    <location>
        <begin position="46"/>
        <end position="64"/>
    </location>
</feature>
<keyword evidence="3" id="KW-0813">Transport</keyword>
<dbReference type="GO" id="GO:0005774">
    <property type="term" value="C:vacuolar membrane"/>
    <property type="evidence" value="ECO:0007669"/>
    <property type="project" value="TreeGrafter"/>
</dbReference>
<dbReference type="SUPFAM" id="SSF103473">
    <property type="entry name" value="MFS general substrate transporter"/>
    <property type="match status" value="1"/>
</dbReference>
<evidence type="ECO:0000256" key="8">
    <source>
        <dbReference type="SAM" id="Phobius"/>
    </source>
</evidence>
<accession>A0A0G2GPJ5</accession>
<dbReference type="Gene3D" id="1.20.1250.20">
    <property type="entry name" value="MFS general substrate transporter like domains"/>
    <property type="match status" value="2"/>
</dbReference>
<feature type="transmembrane region" description="Helical" evidence="8">
    <location>
        <begin position="111"/>
        <end position="128"/>
    </location>
</feature>
<feature type="transmembrane region" description="Helical" evidence="8">
    <location>
        <begin position="140"/>
        <end position="159"/>
    </location>
</feature>
<feature type="transmembrane region" description="Helical" evidence="8">
    <location>
        <begin position="426"/>
        <end position="444"/>
    </location>
</feature>
<keyword evidence="10" id="KW-1185">Reference proteome</keyword>
<comment type="similarity">
    <text evidence="2">Belongs to the major facilitator superfamily.</text>
</comment>
<evidence type="ECO:0000313" key="9">
    <source>
        <dbReference type="EMBL" id="KKY25283.1"/>
    </source>
</evidence>
<evidence type="ECO:0000256" key="1">
    <source>
        <dbReference type="ARBA" id="ARBA00004127"/>
    </source>
</evidence>
<keyword evidence="5 8" id="KW-1133">Transmembrane helix</keyword>
<evidence type="ECO:0000256" key="5">
    <source>
        <dbReference type="ARBA" id="ARBA00022989"/>
    </source>
</evidence>
<keyword evidence="7 8" id="KW-0472">Membrane</keyword>
<sequence>MSDSKVPKELDDAPREILHEGYRRRLIGDISPGVARVEALSEHVTLLNRVCIFFGVFLIAYAYGLDGTVRYTYQTLATASYATHSLLATINVLRAVIAAAAQPTAAKIADVFGRVELVCFSVLFYVLGTIVEACSSEVKAFSAGAVLYQVGYTSVILLVEVIVGDLSSLRARLFFSFIPACPFIINTWVSGDVTSSVLAVTNWRWGIGMWAIIYPICSLPLIISLWWVGHKAKKAGSLKDLKTPFQQLGARNLSIELFWKLDTPGIILMIAILALILVPLTIAGGETDKWKTAHVIAPLVIGFCCIPVFVIWEQRAPHPVTPFHLLRDRAVWSAMGVACTLNFSWYLQGDYLYTVLVVAFDESVKSATRISSLYSFASVIVGTLLGLVVYKVRRLKPFIVFGTCLFLVAFGLLIKYRGSPSDNHHAGIIGAQIVLGFAGGLFAYPTQASIQAAARHENFAVMTGLYLACYNVGSALGSAVSGAIWTQVLPDQLSTRLAFTGNSTLAATIYGNPFIVTTEYPVGTDVRTAVIAAYQHTQRLLCITGICLCIPLIVFSLCLRNPKLGDEQSLPDAEGGFSALEARGKKWFAKKGKAVDTTAAATSSNAAVVTTEEEERESAAVR</sequence>
<feature type="transmembrane region" description="Helical" evidence="8">
    <location>
        <begin position="290"/>
        <end position="310"/>
    </location>
</feature>
<evidence type="ECO:0000256" key="7">
    <source>
        <dbReference type="ARBA" id="ARBA00023136"/>
    </source>
</evidence>
<comment type="caution">
    <text evidence="9">The sequence shown here is derived from an EMBL/GenBank/DDBJ whole genome shotgun (WGS) entry which is preliminary data.</text>
</comment>
<gene>
    <name evidence="9" type="ORF">UCRPC4_g01922</name>
</gene>
<dbReference type="GO" id="GO:0005768">
    <property type="term" value="C:endosome"/>
    <property type="evidence" value="ECO:0007669"/>
    <property type="project" value="TreeGrafter"/>
</dbReference>
<dbReference type="EMBL" id="LCWF01000045">
    <property type="protein sequence ID" value="KKY25283.1"/>
    <property type="molecule type" value="Genomic_DNA"/>
</dbReference>
<keyword evidence="4 8" id="KW-0812">Transmembrane</keyword>
<dbReference type="PANTHER" id="PTHR23501:SF92">
    <property type="entry name" value="GLUTATHIONE EXCHANGER 1-RELATED"/>
    <property type="match status" value="1"/>
</dbReference>
<dbReference type="Pfam" id="PF07690">
    <property type="entry name" value="MFS_1"/>
    <property type="match status" value="1"/>
</dbReference>
<dbReference type="Proteomes" id="UP000053317">
    <property type="component" value="Unassembled WGS sequence"/>
</dbReference>
<reference evidence="9 10" key="1">
    <citation type="submission" date="2015-05" db="EMBL/GenBank/DDBJ databases">
        <title>Distinctive expansion of gene families associated with plant cell wall degradation and secondary metabolism in the genomes of grapevine trunk pathogens.</title>
        <authorList>
            <person name="Lawrence D.P."/>
            <person name="Travadon R."/>
            <person name="Rolshausen P.E."/>
            <person name="Baumgartner K."/>
        </authorList>
    </citation>
    <scope>NUCLEOTIDE SEQUENCE [LARGE SCALE GENOMIC DNA]</scope>
    <source>
        <strain evidence="9">UCRPC4</strain>
    </source>
</reference>